<protein>
    <submittedName>
        <fullName evidence="4">SRPBCC family protein</fullName>
    </submittedName>
</protein>
<keyword evidence="5" id="KW-1185">Reference proteome</keyword>
<dbReference type="RefSeq" id="WP_377284020.1">
    <property type="nucleotide sequence ID" value="NZ_JBHRSI010000010.1"/>
</dbReference>
<sequence length="194" mass="21687">MRLALACLALTSLSAPAWAWAPDAAAVKRLESGRPYVDVRPDPSGSAGVIRAAIDIAAPREVVWSVVTDCGLAPRMVASLRSCRVLERDPAGRWDVREHVSRPRILPPVRSVFRSEYQRPARITFRKAGGELRMLEGEWRLEPLNRGQATRVLYEQRAAFPYRAPDALIRMGMRRDVPQALLALRREALARAGR</sequence>
<feature type="domain" description="Coenzyme Q-binding protein COQ10 START" evidence="3">
    <location>
        <begin position="56"/>
        <end position="184"/>
    </location>
</feature>
<comment type="similarity">
    <text evidence="1">Belongs to the ribosome association toxin RatA family.</text>
</comment>
<comment type="caution">
    <text evidence="4">The sequence shown here is derived from an EMBL/GenBank/DDBJ whole genome shotgun (WGS) entry which is preliminary data.</text>
</comment>
<dbReference type="Gene3D" id="3.30.530.20">
    <property type="match status" value="1"/>
</dbReference>
<proteinExistence type="inferred from homology"/>
<evidence type="ECO:0000256" key="2">
    <source>
        <dbReference type="SAM" id="SignalP"/>
    </source>
</evidence>
<keyword evidence="2" id="KW-0732">Signal</keyword>
<dbReference type="Pfam" id="PF03364">
    <property type="entry name" value="Polyketide_cyc"/>
    <property type="match status" value="1"/>
</dbReference>
<reference evidence="5" key="1">
    <citation type="journal article" date="2019" name="Int. J. Syst. Evol. Microbiol.">
        <title>The Global Catalogue of Microorganisms (GCM) 10K type strain sequencing project: providing services to taxonomists for standard genome sequencing and annotation.</title>
        <authorList>
            <consortium name="The Broad Institute Genomics Platform"/>
            <consortium name="The Broad Institute Genome Sequencing Center for Infectious Disease"/>
            <person name="Wu L."/>
            <person name="Ma J."/>
        </authorList>
    </citation>
    <scope>NUCLEOTIDE SEQUENCE [LARGE SCALE GENOMIC DNA]</scope>
    <source>
        <strain evidence="5">DFY28</strain>
    </source>
</reference>
<dbReference type="EMBL" id="JBHUEY010000001">
    <property type="protein sequence ID" value="MFD1783437.1"/>
    <property type="molecule type" value="Genomic_DNA"/>
</dbReference>
<feature type="signal peptide" evidence="2">
    <location>
        <begin position="1"/>
        <end position="19"/>
    </location>
</feature>
<dbReference type="SUPFAM" id="SSF55961">
    <property type="entry name" value="Bet v1-like"/>
    <property type="match status" value="1"/>
</dbReference>
<evidence type="ECO:0000313" key="4">
    <source>
        <dbReference type="EMBL" id="MFD1783437.1"/>
    </source>
</evidence>
<accession>A0ABW4MZR8</accession>
<name>A0ABW4MZR8_9CAUL</name>
<dbReference type="InterPro" id="IPR023393">
    <property type="entry name" value="START-like_dom_sf"/>
</dbReference>
<gene>
    <name evidence="4" type="ORF">ACFSC0_08535</name>
</gene>
<feature type="chain" id="PRO_5046087083" evidence="2">
    <location>
        <begin position="20"/>
        <end position="194"/>
    </location>
</feature>
<evidence type="ECO:0000259" key="3">
    <source>
        <dbReference type="Pfam" id="PF03364"/>
    </source>
</evidence>
<evidence type="ECO:0000256" key="1">
    <source>
        <dbReference type="ARBA" id="ARBA00008918"/>
    </source>
</evidence>
<dbReference type="InterPro" id="IPR005031">
    <property type="entry name" value="COQ10_START"/>
</dbReference>
<evidence type="ECO:0000313" key="5">
    <source>
        <dbReference type="Proteomes" id="UP001597237"/>
    </source>
</evidence>
<dbReference type="Proteomes" id="UP001597237">
    <property type="component" value="Unassembled WGS sequence"/>
</dbReference>
<organism evidence="4 5">
    <name type="scientific">Phenylobacterium terrae</name>
    <dbReference type="NCBI Taxonomy" id="2665495"/>
    <lineage>
        <taxon>Bacteria</taxon>
        <taxon>Pseudomonadati</taxon>
        <taxon>Pseudomonadota</taxon>
        <taxon>Alphaproteobacteria</taxon>
        <taxon>Caulobacterales</taxon>
        <taxon>Caulobacteraceae</taxon>
        <taxon>Phenylobacterium</taxon>
    </lineage>
</organism>